<dbReference type="EMBL" id="CP041666">
    <property type="protein sequence ID" value="QDP41562.1"/>
    <property type="molecule type" value="Genomic_DNA"/>
</dbReference>
<protein>
    <recommendedName>
        <fullName evidence="1">RNA polymerase sigma-70 region 2 domain-containing protein</fullName>
    </recommendedName>
</protein>
<proteinExistence type="predicted"/>
<dbReference type="Pfam" id="PF04542">
    <property type="entry name" value="Sigma70_r2"/>
    <property type="match status" value="1"/>
</dbReference>
<dbReference type="Proteomes" id="UP000315215">
    <property type="component" value="Chromosome"/>
</dbReference>
<evidence type="ECO:0000313" key="2">
    <source>
        <dbReference type="EMBL" id="QDP41562.1"/>
    </source>
</evidence>
<dbReference type="GO" id="GO:0003700">
    <property type="term" value="F:DNA-binding transcription factor activity"/>
    <property type="evidence" value="ECO:0007669"/>
    <property type="project" value="InterPro"/>
</dbReference>
<feature type="domain" description="RNA polymerase sigma-70 region 2" evidence="1">
    <location>
        <begin position="11"/>
        <end position="41"/>
    </location>
</feature>
<dbReference type="Gene3D" id="1.10.1740.10">
    <property type="match status" value="1"/>
</dbReference>
<keyword evidence="3" id="KW-1185">Reference proteome</keyword>
<organism evidence="2 3">
    <name type="scientific">Radiobacillus deserti</name>
    <dbReference type="NCBI Taxonomy" id="2594883"/>
    <lineage>
        <taxon>Bacteria</taxon>
        <taxon>Bacillati</taxon>
        <taxon>Bacillota</taxon>
        <taxon>Bacilli</taxon>
        <taxon>Bacillales</taxon>
        <taxon>Bacillaceae</taxon>
        <taxon>Radiobacillus</taxon>
    </lineage>
</organism>
<name>A0A516KJJ9_9BACI</name>
<accession>A0A516KJJ9</accession>
<sequence>MNKKEVLEVWIDDYTNRLVRLAYSYIKDWQKAEDQVQEALVV</sequence>
<reference evidence="2 3" key="1">
    <citation type="submission" date="2019-07" db="EMBL/GenBank/DDBJ databases">
        <authorList>
            <person name="Li J."/>
        </authorList>
    </citation>
    <scope>NUCLEOTIDE SEQUENCE [LARGE SCALE GENOMIC DNA]</scope>
    <source>
        <strain evidence="2 3">TKL69</strain>
    </source>
</reference>
<dbReference type="RefSeq" id="WP_143896230.1">
    <property type="nucleotide sequence ID" value="NZ_CP041666.1"/>
</dbReference>
<evidence type="ECO:0000259" key="1">
    <source>
        <dbReference type="Pfam" id="PF04542"/>
    </source>
</evidence>
<dbReference type="GO" id="GO:0006352">
    <property type="term" value="P:DNA-templated transcription initiation"/>
    <property type="evidence" value="ECO:0007669"/>
    <property type="project" value="InterPro"/>
</dbReference>
<dbReference type="SUPFAM" id="SSF88946">
    <property type="entry name" value="Sigma2 domain of RNA polymerase sigma factors"/>
    <property type="match status" value="1"/>
</dbReference>
<dbReference type="KEGG" id="aqt:FN924_16105"/>
<evidence type="ECO:0000313" key="3">
    <source>
        <dbReference type="Proteomes" id="UP000315215"/>
    </source>
</evidence>
<dbReference type="OrthoDB" id="9785675at2"/>
<dbReference type="AlphaFoldDB" id="A0A516KJJ9"/>
<dbReference type="InterPro" id="IPR007627">
    <property type="entry name" value="RNA_pol_sigma70_r2"/>
</dbReference>
<dbReference type="InterPro" id="IPR013325">
    <property type="entry name" value="RNA_pol_sigma_r2"/>
</dbReference>
<gene>
    <name evidence="2" type="ORF">FN924_16105</name>
</gene>